<evidence type="ECO:0000256" key="4">
    <source>
        <dbReference type="SAM" id="Coils"/>
    </source>
</evidence>
<evidence type="ECO:0000313" key="8">
    <source>
        <dbReference type="Proteomes" id="UP000698800"/>
    </source>
</evidence>
<evidence type="ECO:0000256" key="2">
    <source>
        <dbReference type="ARBA" id="ARBA00022448"/>
    </source>
</evidence>
<accession>A0A9P8HTF7</accession>
<keyword evidence="8" id="KW-1185">Reference proteome</keyword>
<proteinExistence type="predicted"/>
<evidence type="ECO:0000256" key="1">
    <source>
        <dbReference type="ARBA" id="ARBA00004123"/>
    </source>
</evidence>
<dbReference type="PANTHER" id="PTHR13000">
    <property type="entry name" value="NUCLEOPORIN P54"/>
    <property type="match status" value="1"/>
</dbReference>
<feature type="domain" description="Nucleoporin Nup54 alpha-helical" evidence="6">
    <location>
        <begin position="142"/>
        <end position="277"/>
    </location>
</feature>
<evidence type="ECO:0000256" key="3">
    <source>
        <dbReference type="ARBA" id="ARBA00023242"/>
    </source>
</evidence>
<evidence type="ECO:0000259" key="6">
    <source>
        <dbReference type="Pfam" id="PF13874"/>
    </source>
</evidence>
<dbReference type="GO" id="GO:0044613">
    <property type="term" value="C:nuclear pore central transport channel"/>
    <property type="evidence" value="ECO:0007669"/>
    <property type="project" value="TreeGrafter"/>
</dbReference>
<sequence length="342" mass="38059">MFGSSLGGGLGATQTQPAINPFASSSNKPSPFGSLGLGLQSQQQPQGSSIFGVNTQQPQTASPFGASTFGQPQQNPFSGLIQQPQQQPQPQQAGSLFGQKSVPEQIEQLYDKWNPASSTCAFQHYFYNYVGPEKAPFYRPTPREDEKKWEEALSRKPEAGWVPVIAIGFQELFTRIVTQMQILNAYNTRLHEINGCLEGMLQKHDLLITIRAMDAKRRHIALGQRCLALATKVQVLRNRGYAMGGDEEDLKKKLIELEKGVADPALAGRGEEIWARMVGIRERSKLLQEEMARMGKKTEGNGLNEDVLKQAEKVLSDYAEQISHLKKELAKIQQEFKAWEGE</sequence>
<dbReference type="Proteomes" id="UP000698800">
    <property type="component" value="Unassembled WGS sequence"/>
</dbReference>
<dbReference type="InterPro" id="IPR025712">
    <property type="entry name" value="Nup54_alpha-helical_dom"/>
</dbReference>
<organism evidence="7 8">
    <name type="scientific">Glutinoglossum americanum</name>
    <dbReference type="NCBI Taxonomy" id="1670608"/>
    <lineage>
        <taxon>Eukaryota</taxon>
        <taxon>Fungi</taxon>
        <taxon>Dikarya</taxon>
        <taxon>Ascomycota</taxon>
        <taxon>Pezizomycotina</taxon>
        <taxon>Geoglossomycetes</taxon>
        <taxon>Geoglossales</taxon>
        <taxon>Geoglossaceae</taxon>
        <taxon>Glutinoglossum</taxon>
    </lineage>
</organism>
<dbReference type="GO" id="GO:0006999">
    <property type="term" value="P:nuclear pore organization"/>
    <property type="evidence" value="ECO:0007669"/>
    <property type="project" value="TreeGrafter"/>
</dbReference>
<feature type="compositionally biased region" description="Polar residues" evidence="5">
    <location>
        <begin position="68"/>
        <end position="81"/>
    </location>
</feature>
<comment type="caution">
    <text evidence="7">The sequence shown here is derived from an EMBL/GenBank/DDBJ whole genome shotgun (WGS) entry which is preliminary data.</text>
</comment>
<gene>
    <name evidence="7" type="ORF">FGG08_006033</name>
</gene>
<dbReference type="EMBL" id="JAGHQL010000159">
    <property type="protein sequence ID" value="KAH0537163.1"/>
    <property type="molecule type" value="Genomic_DNA"/>
</dbReference>
<reference evidence="7" key="1">
    <citation type="submission" date="2021-03" db="EMBL/GenBank/DDBJ databases">
        <title>Comparative genomics and phylogenomic investigation of the class Geoglossomycetes provide insights into ecological specialization and systematics.</title>
        <authorList>
            <person name="Melie T."/>
            <person name="Pirro S."/>
            <person name="Miller A.N."/>
            <person name="Quandt A."/>
        </authorList>
    </citation>
    <scope>NUCLEOTIDE SEQUENCE</scope>
    <source>
        <strain evidence="7">GBOQ0MN5Z8</strain>
    </source>
</reference>
<comment type="subcellular location">
    <subcellularLocation>
        <location evidence="1">Nucleus</location>
    </subcellularLocation>
</comment>
<feature type="compositionally biased region" description="Polar residues" evidence="5">
    <location>
        <begin position="12"/>
        <end position="28"/>
    </location>
</feature>
<dbReference type="InterPro" id="IPR024864">
    <property type="entry name" value="Nup54/Nup57/Nup44"/>
</dbReference>
<dbReference type="GO" id="GO:0036228">
    <property type="term" value="P:protein localization to nuclear inner membrane"/>
    <property type="evidence" value="ECO:0007669"/>
    <property type="project" value="TreeGrafter"/>
</dbReference>
<feature type="coiled-coil region" evidence="4">
    <location>
        <begin position="308"/>
        <end position="342"/>
    </location>
</feature>
<feature type="compositionally biased region" description="Gly residues" evidence="5">
    <location>
        <begin position="1"/>
        <end position="11"/>
    </location>
</feature>
<feature type="compositionally biased region" description="Low complexity" evidence="5">
    <location>
        <begin position="82"/>
        <end position="92"/>
    </location>
</feature>
<dbReference type="Pfam" id="PF13874">
    <property type="entry name" value="Nup54"/>
    <property type="match status" value="1"/>
</dbReference>
<dbReference type="PANTHER" id="PTHR13000:SF0">
    <property type="entry name" value="NUCLEOPORIN P54"/>
    <property type="match status" value="1"/>
</dbReference>
<keyword evidence="3" id="KW-0539">Nucleus</keyword>
<dbReference type="GO" id="GO:0006607">
    <property type="term" value="P:NLS-bearing protein import into nucleus"/>
    <property type="evidence" value="ECO:0007669"/>
    <property type="project" value="TreeGrafter"/>
</dbReference>
<evidence type="ECO:0000256" key="5">
    <source>
        <dbReference type="SAM" id="MobiDB-lite"/>
    </source>
</evidence>
<dbReference type="Gene3D" id="1.20.5.490">
    <property type="entry name" value="Single helix bin"/>
    <property type="match status" value="1"/>
</dbReference>
<name>A0A9P8HTF7_9PEZI</name>
<protein>
    <recommendedName>
        <fullName evidence="6">Nucleoporin Nup54 alpha-helical domain-containing protein</fullName>
    </recommendedName>
</protein>
<keyword evidence="4" id="KW-0175">Coiled coil</keyword>
<feature type="compositionally biased region" description="Polar residues" evidence="5">
    <location>
        <begin position="53"/>
        <end position="62"/>
    </location>
</feature>
<dbReference type="Pfam" id="PF18570">
    <property type="entry name" value="Nup54_57_C"/>
    <property type="match status" value="1"/>
</dbReference>
<evidence type="ECO:0000313" key="7">
    <source>
        <dbReference type="EMBL" id="KAH0537163.1"/>
    </source>
</evidence>
<dbReference type="AlphaFoldDB" id="A0A9P8HTF7"/>
<feature type="compositionally biased region" description="Low complexity" evidence="5">
    <location>
        <begin position="29"/>
        <end position="52"/>
    </location>
</feature>
<dbReference type="GO" id="GO:0017056">
    <property type="term" value="F:structural constituent of nuclear pore"/>
    <property type="evidence" value="ECO:0007669"/>
    <property type="project" value="TreeGrafter"/>
</dbReference>
<dbReference type="Gene3D" id="1.20.5.3600">
    <property type="match status" value="1"/>
</dbReference>
<keyword evidence="2" id="KW-0813">Transport</keyword>
<feature type="region of interest" description="Disordered" evidence="5">
    <location>
        <begin position="1"/>
        <end position="96"/>
    </location>
</feature>
<dbReference type="OrthoDB" id="6162375at2759"/>